<dbReference type="Gene3D" id="3.40.50.720">
    <property type="entry name" value="NAD(P)-binding Rossmann-like Domain"/>
    <property type="match status" value="1"/>
</dbReference>
<protein>
    <submittedName>
        <fullName evidence="2">CoA-binding protein</fullName>
    </submittedName>
</protein>
<dbReference type="AlphaFoldDB" id="A0A4Q2U859"/>
<dbReference type="SMART" id="SM00881">
    <property type="entry name" value="CoA_binding"/>
    <property type="match status" value="1"/>
</dbReference>
<evidence type="ECO:0000259" key="1">
    <source>
        <dbReference type="SMART" id="SM00881"/>
    </source>
</evidence>
<evidence type="ECO:0000313" key="3">
    <source>
        <dbReference type="Proteomes" id="UP000290759"/>
    </source>
</evidence>
<accession>A0A4Q2U859</accession>
<reference evidence="2 3" key="1">
    <citation type="submission" date="2018-12" db="EMBL/GenBank/DDBJ databases">
        <authorList>
            <person name="Grouzdev D.S."/>
            <person name="Krutkina M.S."/>
        </authorList>
    </citation>
    <scope>NUCLEOTIDE SEQUENCE [LARGE SCALE GENOMIC DNA]</scope>
    <source>
        <strain evidence="2 3">RmlP026</strain>
    </source>
</reference>
<comment type="caution">
    <text evidence="2">The sequence shown here is derived from an EMBL/GenBank/DDBJ whole genome shotgun (WGS) entry which is preliminary data.</text>
</comment>
<dbReference type="PANTHER" id="PTHR33303">
    <property type="entry name" value="CYTOPLASMIC PROTEIN-RELATED"/>
    <property type="match status" value="1"/>
</dbReference>
<keyword evidence="3" id="KW-1185">Reference proteome</keyword>
<dbReference type="PANTHER" id="PTHR33303:SF2">
    <property type="entry name" value="COA-BINDING DOMAIN-CONTAINING PROTEIN"/>
    <property type="match status" value="1"/>
</dbReference>
<gene>
    <name evidence="2" type="ORF">D3273_05410</name>
</gene>
<organism evidence="2 3">
    <name type="scientific">Lichenibacterium minor</name>
    <dbReference type="NCBI Taxonomy" id="2316528"/>
    <lineage>
        <taxon>Bacteria</taxon>
        <taxon>Pseudomonadati</taxon>
        <taxon>Pseudomonadota</taxon>
        <taxon>Alphaproteobacteria</taxon>
        <taxon>Hyphomicrobiales</taxon>
        <taxon>Lichenihabitantaceae</taxon>
        <taxon>Lichenibacterium</taxon>
    </lineage>
</organism>
<evidence type="ECO:0000313" key="2">
    <source>
        <dbReference type="EMBL" id="RYC32903.1"/>
    </source>
</evidence>
<dbReference type="InterPro" id="IPR003781">
    <property type="entry name" value="CoA-bd"/>
</dbReference>
<reference evidence="2 3" key="2">
    <citation type="submission" date="2019-02" db="EMBL/GenBank/DDBJ databases">
        <title>'Lichenibacterium ramalinii' gen. nov. sp. nov., 'Lichenibacterium minor' gen. nov. sp. nov.</title>
        <authorList>
            <person name="Pankratov T."/>
        </authorList>
    </citation>
    <scope>NUCLEOTIDE SEQUENCE [LARGE SCALE GENOMIC DNA]</scope>
    <source>
        <strain evidence="2 3">RmlP026</strain>
    </source>
</reference>
<proteinExistence type="predicted"/>
<dbReference type="InterPro" id="IPR036291">
    <property type="entry name" value="NAD(P)-bd_dom_sf"/>
</dbReference>
<feature type="domain" description="CoA-binding" evidence="1">
    <location>
        <begin position="15"/>
        <end position="111"/>
    </location>
</feature>
<dbReference type="Pfam" id="PF13380">
    <property type="entry name" value="CoA_binding_2"/>
    <property type="match status" value="1"/>
</dbReference>
<dbReference type="EMBL" id="QYBB01000004">
    <property type="protein sequence ID" value="RYC32903.1"/>
    <property type="molecule type" value="Genomic_DNA"/>
</dbReference>
<dbReference type="RefSeq" id="WP_129224295.1">
    <property type="nucleotide sequence ID" value="NZ_QYBB01000004.1"/>
</dbReference>
<sequence length="144" mass="15116">MHHDRYPDDLVASVLERTRSVALVGASADPARPSHGVMAWWIARGAEVHPVNPGLAGGTILGRRVAAALADVPGEIDLVDVFRRADAAGAVVDEALALSPLPRTVWMQLGVRDDAAAARAEAAGVTVIMDRCPKIEAARLDGAR</sequence>
<dbReference type="Proteomes" id="UP000290759">
    <property type="component" value="Unassembled WGS sequence"/>
</dbReference>
<dbReference type="OrthoDB" id="9804695at2"/>
<name>A0A4Q2U859_9HYPH</name>
<dbReference type="SUPFAM" id="SSF51735">
    <property type="entry name" value="NAD(P)-binding Rossmann-fold domains"/>
    <property type="match status" value="1"/>
</dbReference>